<evidence type="ECO:0000256" key="1">
    <source>
        <dbReference type="ARBA" id="ARBA00023015"/>
    </source>
</evidence>
<keyword evidence="3" id="KW-0804">Transcription</keyword>
<evidence type="ECO:0000256" key="5">
    <source>
        <dbReference type="SAM" id="MobiDB-lite"/>
    </source>
</evidence>
<dbReference type="InterPro" id="IPR017884">
    <property type="entry name" value="SANT_dom"/>
</dbReference>
<feature type="compositionally biased region" description="Polar residues" evidence="5">
    <location>
        <begin position="425"/>
        <end position="434"/>
    </location>
</feature>
<protein>
    <recommendedName>
        <fullName evidence="11">HTH myb-type domain-containing protein</fullName>
    </recommendedName>
</protein>
<feature type="domain" description="Myb-like" evidence="6">
    <location>
        <begin position="161"/>
        <end position="212"/>
    </location>
</feature>
<dbReference type="PANTHER" id="PTHR12802">
    <property type="entry name" value="SWI/SNF COMPLEX-RELATED"/>
    <property type="match status" value="1"/>
</dbReference>
<evidence type="ECO:0000256" key="2">
    <source>
        <dbReference type="ARBA" id="ARBA00023125"/>
    </source>
</evidence>
<feature type="region of interest" description="Disordered" evidence="5">
    <location>
        <begin position="248"/>
        <end position="360"/>
    </location>
</feature>
<name>A0AAD8YB13_9STRA</name>
<feature type="domain" description="HTH myb-type" evidence="8">
    <location>
        <begin position="161"/>
        <end position="216"/>
    </location>
</feature>
<keyword evidence="10" id="KW-1185">Reference proteome</keyword>
<accession>A0AAD8YB13</accession>
<feature type="compositionally biased region" description="Acidic residues" evidence="5">
    <location>
        <begin position="408"/>
        <end position="419"/>
    </location>
</feature>
<dbReference type="Gene3D" id="1.10.10.60">
    <property type="entry name" value="Homeodomain-like"/>
    <property type="match status" value="1"/>
</dbReference>
<evidence type="ECO:0000256" key="4">
    <source>
        <dbReference type="ARBA" id="ARBA00023242"/>
    </source>
</evidence>
<keyword evidence="1" id="KW-0805">Transcription regulation</keyword>
<dbReference type="PROSITE" id="PS51293">
    <property type="entry name" value="SANT"/>
    <property type="match status" value="1"/>
</dbReference>
<evidence type="ECO:0000313" key="9">
    <source>
        <dbReference type="EMBL" id="KAK1742294.1"/>
    </source>
</evidence>
<feature type="region of interest" description="Disordered" evidence="5">
    <location>
        <begin position="200"/>
        <end position="221"/>
    </location>
</feature>
<evidence type="ECO:0000259" key="6">
    <source>
        <dbReference type="PROSITE" id="PS50090"/>
    </source>
</evidence>
<dbReference type="InterPro" id="IPR017930">
    <property type="entry name" value="Myb_dom"/>
</dbReference>
<gene>
    <name evidence="9" type="ORF">QTG54_006859</name>
</gene>
<evidence type="ECO:0008006" key="11">
    <source>
        <dbReference type="Google" id="ProtNLM"/>
    </source>
</evidence>
<feature type="compositionally biased region" description="Polar residues" evidence="5">
    <location>
        <begin position="496"/>
        <end position="507"/>
    </location>
</feature>
<dbReference type="GO" id="GO:0003677">
    <property type="term" value="F:DNA binding"/>
    <property type="evidence" value="ECO:0007669"/>
    <property type="project" value="UniProtKB-KW"/>
</dbReference>
<organism evidence="9 10">
    <name type="scientific">Skeletonema marinoi</name>
    <dbReference type="NCBI Taxonomy" id="267567"/>
    <lineage>
        <taxon>Eukaryota</taxon>
        <taxon>Sar</taxon>
        <taxon>Stramenopiles</taxon>
        <taxon>Ochrophyta</taxon>
        <taxon>Bacillariophyta</taxon>
        <taxon>Coscinodiscophyceae</taxon>
        <taxon>Thalassiosirophycidae</taxon>
        <taxon>Thalassiosirales</taxon>
        <taxon>Skeletonemataceae</taxon>
        <taxon>Skeletonema</taxon>
        <taxon>Skeletonema marinoi-dohrnii complex</taxon>
    </lineage>
</organism>
<dbReference type="SUPFAM" id="SSF46689">
    <property type="entry name" value="Homeodomain-like"/>
    <property type="match status" value="1"/>
</dbReference>
<reference evidence="9" key="1">
    <citation type="submission" date="2023-06" db="EMBL/GenBank/DDBJ databases">
        <title>Survivors Of The Sea: Transcriptome response of Skeletonema marinoi to long-term dormancy.</title>
        <authorList>
            <person name="Pinder M.I.M."/>
            <person name="Kourtchenko O."/>
            <person name="Robertson E.K."/>
            <person name="Larsson T."/>
            <person name="Maumus F."/>
            <person name="Osuna-Cruz C.M."/>
            <person name="Vancaester E."/>
            <person name="Stenow R."/>
            <person name="Vandepoele K."/>
            <person name="Ploug H."/>
            <person name="Bruchert V."/>
            <person name="Godhe A."/>
            <person name="Topel M."/>
        </authorList>
    </citation>
    <scope>NUCLEOTIDE SEQUENCE</scope>
    <source>
        <strain evidence="9">R05AC</strain>
    </source>
</reference>
<feature type="compositionally biased region" description="Low complexity" evidence="5">
    <location>
        <begin position="297"/>
        <end position="309"/>
    </location>
</feature>
<dbReference type="InterPro" id="IPR001005">
    <property type="entry name" value="SANT/Myb"/>
</dbReference>
<feature type="region of interest" description="Disordered" evidence="5">
    <location>
        <begin position="381"/>
        <end position="453"/>
    </location>
</feature>
<keyword evidence="4" id="KW-0539">Nucleus</keyword>
<dbReference type="Pfam" id="PF00249">
    <property type="entry name" value="Myb_DNA-binding"/>
    <property type="match status" value="1"/>
</dbReference>
<keyword evidence="2" id="KW-0238">DNA-binding</keyword>
<feature type="domain" description="SANT" evidence="7">
    <location>
        <begin position="164"/>
        <end position="216"/>
    </location>
</feature>
<evidence type="ECO:0000259" key="7">
    <source>
        <dbReference type="PROSITE" id="PS51293"/>
    </source>
</evidence>
<dbReference type="SMART" id="SM00717">
    <property type="entry name" value="SANT"/>
    <property type="match status" value="1"/>
</dbReference>
<feature type="compositionally biased region" description="Basic and acidic residues" evidence="5">
    <location>
        <begin position="381"/>
        <end position="399"/>
    </location>
</feature>
<evidence type="ECO:0000256" key="3">
    <source>
        <dbReference type="ARBA" id="ARBA00023163"/>
    </source>
</evidence>
<dbReference type="Proteomes" id="UP001224775">
    <property type="component" value="Unassembled WGS sequence"/>
</dbReference>
<dbReference type="EMBL" id="JATAAI010000011">
    <property type="protein sequence ID" value="KAK1742294.1"/>
    <property type="molecule type" value="Genomic_DNA"/>
</dbReference>
<sequence length="576" mass="63187">MSGATLQRVEVKAPERNSQKIWKSPRLSTTTTQIYASRRPFTFNAGNIIKMNPYEQQQQQLMAAFGMGMNGYPPPPPNGTNMAGMNGMNGMNNMGLTAPLMESVFGRHPAHHQRHHGAPAGQGSMPLPPVRRGGAPSSMTVSAPKGMHRPQPKPGHTAKKNDGKSTGPWSHKEHQQFEKSVIIFGWGNWVQVRSKIPGRTKDQCKSHAQKFAKHHPAEKARLDREHEAYCRLQSQQRHSFPNVAAQTKVPVIHSKNTQMETLPGAGKSDTPGADDNAEKGDTKLPSLPPPPKHGGKSKSSSSLKASSPPAKKKVVVKPKLPTRTGHKLPSQVAVAPSLPPSHAIGAMSQGAARDESNKLNAEKVLQEELMLQQQKLLEEQQKLLGEEKKDEAPAEEQKQEQSSSVPTADDDDDDDDMYEEPLPTGINTITPPTKNNREPEVLNVRNPEVETDQQREARELLAMSNTMNVDARLSQSREELPHQYEALQNKAAGSVASFSNKSPSTAKVSVDGPPVVHKPNDFDPESIDTICAEIYERKQQNGCTKFPLCLCNQTPCAKKSLTSSLRIKKASYQKSL</sequence>
<proteinExistence type="predicted"/>
<dbReference type="PROSITE" id="PS50090">
    <property type="entry name" value="MYB_LIKE"/>
    <property type="match status" value="1"/>
</dbReference>
<feature type="region of interest" description="Disordered" evidence="5">
    <location>
        <begin position="494"/>
        <end position="521"/>
    </location>
</feature>
<dbReference type="PROSITE" id="PS51294">
    <property type="entry name" value="HTH_MYB"/>
    <property type="match status" value="1"/>
</dbReference>
<dbReference type="CDD" id="cd00167">
    <property type="entry name" value="SANT"/>
    <property type="match status" value="1"/>
</dbReference>
<comment type="caution">
    <text evidence="9">The sequence shown here is derived from an EMBL/GenBank/DDBJ whole genome shotgun (WGS) entry which is preliminary data.</text>
</comment>
<dbReference type="AlphaFoldDB" id="A0AAD8YB13"/>
<dbReference type="InterPro" id="IPR009057">
    <property type="entry name" value="Homeodomain-like_sf"/>
</dbReference>
<evidence type="ECO:0000259" key="8">
    <source>
        <dbReference type="PROSITE" id="PS51294"/>
    </source>
</evidence>
<evidence type="ECO:0000313" key="10">
    <source>
        <dbReference type="Proteomes" id="UP001224775"/>
    </source>
</evidence>
<feature type="region of interest" description="Disordered" evidence="5">
    <location>
        <begin position="109"/>
        <end position="173"/>
    </location>
</feature>